<dbReference type="InterPro" id="IPR005549">
    <property type="entry name" value="Kinetochore_Nuf2_N"/>
</dbReference>
<evidence type="ECO:0000256" key="6">
    <source>
        <dbReference type="ARBA" id="ARBA00023054"/>
    </source>
</evidence>
<keyword evidence="4" id="KW-0132">Cell division</keyword>
<comment type="caution">
    <text evidence="11">The sequence shown here is derived from an EMBL/GenBank/DDBJ whole genome shotgun (WGS) entry which is preliminary data.</text>
</comment>
<dbReference type="InterPro" id="IPR038275">
    <property type="entry name" value="Nuf2_N_sf"/>
</dbReference>
<dbReference type="GO" id="GO:0051301">
    <property type="term" value="P:cell division"/>
    <property type="evidence" value="ECO:0007669"/>
    <property type="project" value="UniProtKB-KW"/>
</dbReference>
<dbReference type="AlphaFoldDB" id="A0AAN8X1M6"/>
<evidence type="ECO:0000256" key="7">
    <source>
        <dbReference type="ARBA" id="ARBA00023306"/>
    </source>
</evidence>
<comment type="subcellular location">
    <subcellularLocation>
        <location evidence="1">Chromosome</location>
        <location evidence="1">Centromere</location>
    </subcellularLocation>
</comment>
<comment type="similarity">
    <text evidence="2">Belongs to the NUF2 family.</text>
</comment>
<keyword evidence="7" id="KW-0131">Cell cycle</keyword>
<feature type="coiled-coil region" evidence="9">
    <location>
        <begin position="122"/>
        <end position="177"/>
    </location>
</feature>
<dbReference type="Pfam" id="PF03800">
    <property type="entry name" value="Nuf2"/>
    <property type="match status" value="1"/>
</dbReference>
<evidence type="ECO:0000256" key="1">
    <source>
        <dbReference type="ARBA" id="ARBA00004584"/>
    </source>
</evidence>
<dbReference type="Gene3D" id="1.10.418.60">
    <property type="entry name" value="Ncd80 complex, Nuf2 subunit"/>
    <property type="match status" value="1"/>
</dbReference>
<keyword evidence="3" id="KW-0158">Chromosome</keyword>
<keyword evidence="5" id="KW-0498">Mitosis</keyword>
<evidence type="ECO:0000313" key="11">
    <source>
        <dbReference type="EMBL" id="KAK7070399.1"/>
    </source>
</evidence>
<organism evidence="11 12">
    <name type="scientific">Halocaridina rubra</name>
    <name type="common">Hawaiian red shrimp</name>
    <dbReference type="NCBI Taxonomy" id="373956"/>
    <lineage>
        <taxon>Eukaryota</taxon>
        <taxon>Metazoa</taxon>
        <taxon>Ecdysozoa</taxon>
        <taxon>Arthropoda</taxon>
        <taxon>Crustacea</taxon>
        <taxon>Multicrustacea</taxon>
        <taxon>Malacostraca</taxon>
        <taxon>Eumalacostraca</taxon>
        <taxon>Eucarida</taxon>
        <taxon>Decapoda</taxon>
        <taxon>Pleocyemata</taxon>
        <taxon>Caridea</taxon>
        <taxon>Atyoidea</taxon>
        <taxon>Atyidae</taxon>
        <taxon>Halocaridina</taxon>
    </lineage>
</organism>
<evidence type="ECO:0000313" key="12">
    <source>
        <dbReference type="Proteomes" id="UP001381693"/>
    </source>
</evidence>
<keyword evidence="8" id="KW-0137">Centromere</keyword>
<name>A0AAN8X1M6_HALRR</name>
<evidence type="ECO:0000256" key="9">
    <source>
        <dbReference type="SAM" id="Coils"/>
    </source>
</evidence>
<dbReference type="EMBL" id="JAXCGZ010015391">
    <property type="protein sequence ID" value="KAK7070399.1"/>
    <property type="molecule type" value="Genomic_DNA"/>
</dbReference>
<evidence type="ECO:0000259" key="10">
    <source>
        <dbReference type="Pfam" id="PF03800"/>
    </source>
</evidence>
<gene>
    <name evidence="11" type="ORF">SK128_012379</name>
</gene>
<reference evidence="11 12" key="1">
    <citation type="submission" date="2023-11" db="EMBL/GenBank/DDBJ databases">
        <title>Halocaridina rubra genome assembly.</title>
        <authorList>
            <person name="Smith C."/>
        </authorList>
    </citation>
    <scope>NUCLEOTIDE SEQUENCE [LARGE SCALE GENOMIC DNA]</scope>
    <source>
        <strain evidence="11">EP-1</strain>
        <tissue evidence="11">Whole</tissue>
    </source>
</reference>
<accession>A0AAN8X1M6</accession>
<proteinExistence type="inferred from homology"/>
<evidence type="ECO:0000256" key="4">
    <source>
        <dbReference type="ARBA" id="ARBA00022618"/>
    </source>
</evidence>
<keyword evidence="12" id="KW-1185">Reference proteome</keyword>
<evidence type="ECO:0000256" key="3">
    <source>
        <dbReference type="ARBA" id="ARBA00022454"/>
    </source>
</evidence>
<sequence length="257" mass="30121">MTIFNVFGLWRNTSASSALHLISKKKSHETNQLPYNVSDSVRQHPQCFQSIGKMMVLSRILSDFLRRISKESDFMPGDFYDPKPLRTKKFFSMLIEFHDFVCHNSSRLLDIESDAITKKETNDRLMEDIAKKMEIIRQLRIKNENIRIQEEEMLKRIAEVKDEILEAQGCKNDLKRQYDDTKIAISACESDIQASELKIVENKEVAEKLASQIIQPIEREELEERENFLARIRTENSEKRKNLAKLKQTLDIFISCF</sequence>
<evidence type="ECO:0000256" key="8">
    <source>
        <dbReference type="ARBA" id="ARBA00023328"/>
    </source>
</evidence>
<protein>
    <recommendedName>
        <fullName evidence="10">Kinetochore protein Nuf2 N-terminal domain-containing protein</fullName>
    </recommendedName>
</protein>
<keyword evidence="6 9" id="KW-0175">Coiled coil</keyword>
<dbReference type="Proteomes" id="UP001381693">
    <property type="component" value="Unassembled WGS sequence"/>
</dbReference>
<evidence type="ECO:0000256" key="5">
    <source>
        <dbReference type="ARBA" id="ARBA00022776"/>
    </source>
</evidence>
<feature type="domain" description="Kinetochore protein Nuf2 N-terminal" evidence="10">
    <location>
        <begin position="19"/>
        <end position="102"/>
    </location>
</feature>
<evidence type="ECO:0000256" key="2">
    <source>
        <dbReference type="ARBA" id="ARBA00005498"/>
    </source>
</evidence>
<dbReference type="GO" id="GO:0031262">
    <property type="term" value="C:Ndc80 complex"/>
    <property type="evidence" value="ECO:0007669"/>
    <property type="project" value="InterPro"/>
</dbReference>